<feature type="compositionally biased region" description="Basic and acidic residues" evidence="2">
    <location>
        <begin position="403"/>
        <end position="421"/>
    </location>
</feature>
<evidence type="ECO:0000259" key="3">
    <source>
        <dbReference type="Pfam" id="PF12697"/>
    </source>
</evidence>
<dbReference type="Pfam" id="PF12697">
    <property type="entry name" value="Abhydrolase_6"/>
    <property type="match status" value="1"/>
</dbReference>
<feature type="region of interest" description="Disordered" evidence="2">
    <location>
        <begin position="1"/>
        <end position="85"/>
    </location>
</feature>
<dbReference type="OMA" id="GYAVFVC"/>
<feature type="compositionally biased region" description="Basic and acidic residues" evidence="2">
    <location>
        <begin position="323"/>
        <end position="337"/>
    </location>
</feature>
<dbReference type="SUPFAM" id="SSF53474">
    <property type="entry name" value="alpha/beta-Hydrolases"/>
    <property type="match status" value="1"/>
</dbReference>
<keyword evidence="5" id="KW-1185">Reference proteome</keyword>
<sequence length="1164" mass="127234">MDALTAAGAQGAAYTNKGPTHGHAHGHAHAPDNPPASPSSDQTLRLRRRSSQPSSVKTQALSVDTGARLNKSKKRSPNYIRTQAASPEVISSLIDQLSAISSATQSHFESLPNVNVNVNVPASPGPGPRISHSSKTSVASHNGSGIGSGTTQYQHQYYGAIRDQNDLYPDDACEPPVVRTSKPPSGLSPLTAPPKSQSQSHSRSHSRSQSQSRKDKAHSLSGYISRRGDSSASIHSCHSHRSSNSFGNISIEAGPKPVAKGGDASSRSSIESKRSIKRPKSLMYMSSRERLKQKETDSRKRFDDHTSPISPRKPSSQLFSYEDTIKEEPMTKDEHDPITVSEPSKFLPLHSNRNPSPARRLRLNLVDGPTGENPLDQGLIPDRASSLRHSSPHQKSKKHSSSKSKDSTKSHDKGKEPERPRTIAGTVPDDLPAFKMDPEEARKQRLLAELEQEENEVAQRIKQLREQKLLREKMAGTEGVGAADVRDIQAKPDVSGTSRPEDARKAIMHLTLEDKRQDSIEAGSYLRTPTRPSAWRSSTESDLNKPLPSLSPREPTRPAPLPPHQRHARHRSLTMNDSVDLPYPINYALALQSLDTSAPNSPRTPRVDSTQMTLPPPAAFGTMSTHSSSPNRDGVKRSNSVSVGGRSAFGRRTNSMVINGNKGHRHSSSFTSDRPSTHRSASEDVPSGRHSSMSNTSAGNSFALQQKKTIKKKRWSHPDLPAKAEKAHNDKVDKAEAAEKRAAESRASQYPYSPVIEERPNSLDSVDMEVEAFLIAPRLSQKIRHPQTGRIISFSEVGDPNGYAVFVCVGMGLTRFVMAFYDQLAATLKLRLITPERPGVAGSQVDPNGTPLTWPDDVSIICQALRITKFSLLAHSAGAIYALATSLRMPQHIRGRVHLLAPWIPPSQMAPIGLGKDSPPTQQLPRSQRFLRALPPSLLRVANSTFLSNTSASMQRTGPAKAPKLRRKSTAPPSTIRAETPPPLPMSKDNRRESMLMMDQVLPNASTLTLTVTNTRTDKDAAAEKARLAALSMAERERARALDERLTFAIWDRATAGANPATDLMVCLETKQPIGFRYEDINRPVVIHHGSKDSRVPVDNVRWLGKMMRKCEVRVLEGEQHGLMASAGVMGNVLMEMAGDWEDWTAVVKQASMSDLRGLARGGS</sequence>
<evidence type="ECO:0000256" key="1">
    <source>
        <dbReference type="ARBA" id="ARBA00038097"/>
    </source>
</evidence>
<gene>
    <name evidence="4" type="ORF">B5807_11214</name>
</gene>
<feature type="compositionally biased region" description="Polar residues" evidence="2">
    <location>
        <begin position="131"/>
        <end position="151"/>
    </location>
</feature>
<feature type="compositionally biased region" description="Polar residues" evidence="2">
    <location>
        <begin position="689"/>
        <end position="707"/>
    </location>
</feature>
<evidence type="ECO:0000313" key="4">
    <source>
        <dbReference type="EMBL" id="OSS44140.1"/>
    </source>
</evidence>
<feature type="region of interest" description="Disordered" evidence="2">
    <location>
        <begin position="521"/>
        <end position="570"/>
    </location>
</feature>
<dbReference type="InterPro" id="IPR029058">
    <property type="entry name" value="AB_hydrolase_fold"/>
</dbReference>
<feature type="region of interest" description="Disordered" evidence="2">
    <location>
        <begin position="165"/>
        <end position="440"/>
    </location>
</feature>
<feature type="compositionally biased region" description="Polar residues" evidence="2">
    <location>
        <begin position="594"/>
        <end position="613"/>
    </location>
</feature>
<feature type="compositionally biased region" description="Basic and acidic residues" evidence="2">
    <location>
        <begin position="287"/>
        <end position="306"/>
    </location>
</feature>
<feature type="region of interest" description="Disordered" evidence="2">
    <location>
        <begin position="594"/>
        <end position="749"/>
    </location>
</feature>
<feature type="region of interest" description="Disordered" evidence="2">
    <location>
        <begin position="949"/>
        <end position="988"/>
    </location>
</feature>
<organism evidence="4 5">
    <name type="scientific">Epicoccum nigrum</name>
    <name type="common">Soil fungus</name>
    <name type="synonym">Epicoccum purpurascens</name>
    <dbReference type="NCBI Taxonomy" id="105696"/>
    <lineage>
        <taxon>Eukaryota</taxon>
        <taxon>Fungi</taxon>
        <taxon>Dikarya</taxon>
        <taxon>Ascomycota</taxon>
        <taxon>Pezizomycotina</taxon>
        <taxon>Dothideomycetes</taxon>
        <taxon>Pleosporomycetidae</taxon>
        <taxon>Pleosporales</taxon>
        <taxon>Pleosporineae</taxon>
        <taxon>Didymellaceae</taxon>
        <taxon>Epicoccum</taxon>
    </lineage>
</organism>
<dbReference type="EMBL" id="KZ107859">
    <property type="protein sequence ID" value="OSS44140.1"/>
    <property type="molecule type" value="Genomic_DNA"/>
</dbReference>
<dbReference type="PANTHER" id="PTHR42886:SF29">
    <property type="entry name" value="PUMMELIG, ISOFORM A"/>
    <property type="match status" value="1"/>
</dbReference>
<name>A0A1Y2LK66_EPING</name>
<dbReference type="AlphaFoldDB" id="A0A1Y2LK66"/>
<feature type="region of interest" description="Disordered" evidence="2">
    <location>
        <begin position="475"/>
        <end position="501"/>
    </location>
</feature>
<feature type="compositionally biased region" description="Low complexity" evidence="2">
    <location>
        <begin position="1"/>
        <end position="13"/>
    </location>
</feature>
<reference evidence="4 5" key="1">
    <citation type="journal article" date="2017" name="Genome Announc.">
        <title>Genome sequence of the saprophytic ascomycete Epicoccum nigrum ICMP 19927 strain isolated from New Zealand.</title>
        <authorList>
            <person name="Fokin M."/>
            <person name="Fleetwood D."/>
            <person name="Weir B.S."/>
            <person name="Villas-Boas S.G."/>
        </authorList>
    </citation>
    <scope>NUCLEOTIDE SEQUENCE [LARGE SCALE GENOMIC DNA]</scope>
    <source>
        <strain evidence="4 5">ICMP 19927</strain>
    </source>
</reference>
<protein>
    <recommendedName>
        <fullName evidence="3">AB hydrolase-1 domain-containing protein</fullName>
    </recommendedName>
</protein>
<dbReference type="Gene3D" id="3.40.50.1820">
    <property type="entry name" value="alpha/beta hydrolase"/>
    <property type="match status" value="1"/>
</dbReference>
<feature type="region of interest" description="Disordered" evidence="2">
    <location>
        <begin position="122"/>
        <end position="151"/>
    </location>
</feature>
<dbReference type="InParanoid" id="A0A1Y2LK66"/>
<evidence type="ECO:0000256" key="2">
    <source>
        <dbReference type="SAM" id="MobiDB-lite"/>
    </source>
</evidence>
<evidence type="ECO:0000313" key="5">
    <source>
        <dbReference type="Proteomes" id="UP000193240"/>
    </source>
</evidence>
<feature type="compositionally biased region" description="Low complexity" evidence="2">
    <location>
        <begin position="196"/>
        <end position="211"/>
    </location>
</feature>
<feature type="compositionally biased region" description="Basic residues" evidence="2">
    <location>
        <begin position="390"/>
        <end position="402"/>
    </location>
</feature>
<feature type="compositionally biased region" description="Polar residues" evidence="2">
    <location>
        <begin position="307"/>
        <end position="319"/>
    </location>
</feature>
<dbReference type="InterPro" id="IPR000073">
    <property type="entry name" value="AB_hydrolase_1"/>
</dbReference>
<proteinExistence type="inferred from homology"/>
<comment type="similarity">
    <text evidence="1">Belongs to the peptidase S33 family. ABHD4/ABHD5 subfamily.</text>
</comment>
<dbReference type="PANTHER" id="PTHR42886">
    <property type="entry name" value="RE40534P-RELATED"/>
    <property type="match status" value="1"/>
</dbReference>
<feature type="compositionally biased region" description="Basic and acidic residues" evidence="2">
    <location>
        <begin position="716"/>
        <end position="744"/>
    </location>
</feature>
<feature type="domain" description="AB hydrolase-1" evidence="3">
    <location>
        <begin position="810"/>
        <end position="963"/>
    </location>
</feature>
<dbReference type="Proteomes" id="UP000193240">
    <property type="component" value="Unassembled WGS sequence"/>
</dbReference>
<feature type="compositionally biased region" description="Polar residues" evidence="2">
    <location>
        <begin position="622"/>
        <end position="642"/>
    </location>
</feature>
<accession>A0A1Y2LK66</accession>
<dbReference type="STRING" id="105696.A0A1Y2LK66"/>
<feature type="compositionally biased region" description="Polar residues" evidence="2">
    <location>
        <begin position="230"/>
        <end position="248"/>
    </location>
</feature>